<evidence type="ECO:0000313" key="3">
    <source>
        <dbReference type="EMBL" id="WOG81545.1"/>
    </source>
</evidence>
<name>A0A161ZWT7_DAUCS</name>
<dbReference type="Gramene" id="KZN08206">
    <property type="protein sequence ID" value="KZN08206"/>
    <property type="gene ID" value="DCAR_001271"/>
</dbReference>
<reference evidence="3" key="1">
    <citation type="journal article" date="2016" name="Nat. Genet.">
        <title>A high-quality carrot genome assembly provides new insights into carotenoid accumulation and asterid genome evolution.</title>
        <authorList>
            <person name="Iorizzo M."/>
            <person name="Ellison S."/>
            <person name="Senalik D."/>
            <person name="Zeng P."/>
            <person name="Satapoomin P."/>
            <person name="Huang J."/>
            <person name="Bowman M."/>
            <person name="Iovene M."/>
            <person name="Sanseverino W."/>
            <person name="Cavagnaro P."/>
            <person name="Yildiz M."/>
            <person name="Macko-Podgorni A."/>
            <person name="Moranska E."/>
            <person name="Grzebelus E."/>
            <person name="Grzebelus D."/>
            <person name="Ashrafi H."/>
            <person name="Zheng Z."/>
            <person name="Cheng S."/>
            <person name="Spooner D."/>
            <person name="Van Deynze A."/>
            <person name="Simon P."/>
        </authorList>
    </citation>
    <scope>NUCLEOTIDE SEQUENCE</scope>
    <source>
        <tissue evidence="3">Leaf</tissue>
    </source>
</reference>
<accession>A0A161ZWT7</accession>
<dbReference type="Proteomes" id="UP000077755">
    <property type="component" value="Chromosome 1"/>
</dbReference>
<keyword evidence="4" id="KW-1185">Reference proteome</keyword>
<dbReference type="Pfam" id="PF07714">
    <property type="entry name" value="PK_Tyr_Ser-Thr"/>
    <property type="match status" value="1"/>
</dbReference>
<evidence type="ECO:0000256" key="1">
    <source>
        <dbReference type="ARBA" id="ARBA00022741"/>
    </source>
</evidence>
<evidence type="ECO:0000313" key="4">
    <source>
        <dbReference type="Proteomes" id="UP000077755"/>
    </source>
</evidence>
<dbReference type="InterPro" id="IPR050528">
    <property type="entry name" value="L-type_Lectin-RKs"/>
</dbReference>
<dbReference type="GO" id="GO:0005524">
    <property type="term" value="F:ATP binding"/>
    <property type="evidence" value="ECO:0007669"/>
    <property type="project" value="UniProtKB-UniRule"/>
</dbReference>
<reference evidence="3" key="2">
    <citation type="submission" date="2022-03" db="EMBL/GenBank/DDBJ databases">
        <title>Draft title - Genomic analysis of global carrot germplasm unveils the trajectory of domestication and the origin of high carotenoid orange carrot.</title>
        <authorList>
            <person name="Iorizzo M."/>
            <person name="Ellison S."/>
            <person name="Senalik D."/>
            <person name="Macko-Podgorni A."/>
            <person name="Grzebelus D."/>
            <person name="Bostan H."/>
            <person name="Rolling W."/>
            <person name="Curaba J."/>
            <person name="Simon P."/>
        </authorList>
    </citation>
    <scope>NUCLEOTIDE SEQUENCE</scope>
    <source>
        <tissue evidence="3">Leaf</tissue>
    </source>
</reference>
<evidence type="ECO:0000256" key="2">
    <source>
        <dbReference type="ARBA" id="ARBA00022840"/>
    </source>
</evidence>
<keyword evidence="1" id="KW-0547">Nucleotide-binding</keyword>
<dbReference type="InterPro" id="IPR011009">
    <property type="entry name" value="Kinase-like_dom_sf"/>
</dbReference>
<dbReference type="PROSITE" id="PS50011">
    <property type="entry name" value="PROTEIN_KINASE_DOM"/>
    <property type="match status" value="1"/>
</dbReference>
<dbReference type="AlphaFoldDB" id="A0A161ZWT7"/>
<protein>
    <submittedName>
        <fullName evidence="3">Uncharacterized protein</fullName>
    </submittedName>
</protein>
<dbReference type="GO" id="GO:0004672">
    <property type="term" value="F:protein kinase activity"/>
    <property type="evidence" value="ECO:0007669"/>
    <property type="project" value="InterPro"/>
</dbReference>
<dbReference type="PROSITE" id="PS00107">
    <property type="entry name" value="PROTEIN_KINASE_ATP"/>
    <property type="match status" value="1"/>
</dbReference>
<dbReference type="PANTHER" id="PTHR27007">
    <property type="match status" value="1"/>
</dbReference>
<dbReference type="Gene3D" id="3.30.200.20">
    <property type="entry name" value="Phosphorylase Kinase, domain 1"/>
    <property type="match status" value="1"/>
</dbReference>
<dbReference type="InterPro" id="IPR017441">
    <property type="entry name" value="Protein_kinase_ATP_BS"/>
</dbReference>
<dbReference type="SUPFAM" id="SSF56112">
    <property type="entry name" value="Protein kinase-like (PK-like)"/>
    <property type="match status" value="1"/>
</dbReference>
<dbReference type="InterPro" id="IPR000719">
    <property type="entry name" value="Prot_kinase_dom"/>
</dbReference>
<sequence>MERVQILKKFGEFNNPRNLSNSELYMGSKSFSKDEILGSGGFGRIYRAVLSSYGSVVAVKYLAEKSDRFEKTFAAELLAMAHLRHQNFVILRGYNPIRIPDSAQCSIRYNPIRIPDSQRNSIKVLVDAVIFQEHNAFAPGILARNSDREVIFARTVRHWGMVGPDMTEAMIIKEALSWCKETNTTDQEVMIESDCLVIVLAIRSSVPMFWLAGWQLACP</sequence>
<dbReference type="EMBL" id="CP093343">
    <property type="protein sequence ID" value="WOG81545.1"/>
    <property type="molecule type" value="Genomic_DNA"/>
</dbReference>
<keyword evidence="2" id="KW-0067">ATP-binding</keyword>
<dbReference type="InterPro" id="IPR001245">
    <property type="entry name" value="Ser-Thr/Tyr_kinase_cat_dom"/>
</dbReference>
<dbReference type="GO" id="GO:0051707">
    <property type="term" value="P:response to other organism"/>
    <property type="evidence" value="ECO:0007669"/>
    <property type="project" value="UniProtKB-ARBA"/>
</dbReference>
<gene>
    <name evidence="3" type="ORF">DCAR_0100696</name>
</gene>
<organism evidence="3 4">
    <name type="scientific">Daucus carota subsp. sativus</name>
    <name type="common">Carrot</name>
    <dbReference type="NCBI Taxonomy" id="79200"/>
    <lineage>
        <taxon>Eukaryota</taxon>
        <taxon>Viridiplantae</taxon>
        <taxon>Streptophyta</taxon>
        <taxon>Embryophyta</taxon>
        <taxon>Tracheophyta</taxon>
        <taxon>Spermatophyta</taxon>
        <taxon>Magnoliopsida</taxon>
        <taxon>eudicotyledons</taxon>
        <taxon>Gunneridae</taxon>
        <taxon>Pentapetalae</taxon>
        <taxon>asterids</taxon>
        <taxon>campanulids</taxon>
        <taxon>Apiales</taxon>
        <taxon>Apiaceae</taxon>
        <taxon>Apioideae</taxon>
        <taxon>Scandiceae</taxon>
        <taxon>Daucinae</taxon>
        <taxon>Daucus</taxon>
        <taxon>Daucus sect. Daucus</taxon>
    </lineage>
</organism>
<proteinExistence type="predicted"/>